<dbReference type="GO" id="GO:0003824">
    <property type="term" value="F:catalytic activity"/>
    <property type="evidence" value="ECO:0007669"/>
    <property type="project" value="InterPro"/>
</dbReference>
<dbReference type="RefSeq" id="WP_011009186.1">
    <property type="nucleotide sequence ID" value="NZ_DAIOPL010000014.1"/>
</dbReference>
<dbReference type="Gene3D" id="3.30.428.10">
    <property type="entry name" value="HIT-like"/>
    <property type="match status" value="1"/>
</dbReference>
<evidence type="ECO:0000256" key="2">
    <source>
        <dbReference type="PIRSR" id="PIRSR601310-3"/>
    </source>
</evidence>
<dbReference type="InterPro" id="IPR001310">
    <property type="entry name" value="Histidine_triad_HIT"/>
</dbReference>
<dbReference type="OMA" id="YRVVMNC"/>
<dbReference type="AlphaFoldDB" id="A0A832SZ80"/>
<gene>
    <name evidence="5" type="ORF">HA333_01855</name>
</gene>
<dbReference type="InterPro" id="IPR019808">
    <property type="entry name" value="Histidine_triad_CS"/>
</dbReference>
<dbReference type="GO" id="GO:0009117">
    <property type="term" value="P:nucleotide metabolic process"/>
    <property type="evidence" value="ECO:0007669"/>
    <property type="project" value="TreeGrafter"/>
</dbReference>
<dbReference type="PRINTS" id="PR00332">
    <property type="entry name" value="HISTRIAD"/>
</dbReference>
<evidence type="ECO:0000256" key="1">
    <source>
        <dbReference type="PIRSR" id="PIRSR601310-1"/>
    </source>
</evidence>
<dbReference type="SUPFAM" id="SSF54197">
    <property type="entry name" value="HIT-like"/>
    <property type="match status" value="1"/>
</dbReference>
<dbReference type="InterPro" id="IPR011146">
    <property type="entry name" value="HIT-like"/>
</dbReference>
<sequence>MDCIFCKIIRGEAPAWKVYEDEEFVVILDKYPASYGHVLVVSKKHFTNIVDAPVELSARGFEIAIRLAKAWAKLGAPGVNIVTNAGRSAGQAVFHLHIHVIPRWGDPLRWHGKDEIREETANEVVDKLRSVLPEYFK</sequence>
<dbReference type="PROSITE" id="PS51084">
    <property type="entry name" value="HIT_2"/>
    <property type="match status" value="1"/>
</dbReference>
<dbReference type="Proteomes" id="UP000651120">
    <property type="component" value="Unassembled WGS sequence"/>
</dbReference>
<feature type="domain" description="HIT" evidence="4">
    <location>
        <begin position="4"/>
        <end position="110"/>
    </location>
</feature>
<evidence type="ECO:0000256" key="3">
    <source>
        <dbReference type="PROSITE-ProRule" id="PRU00464"/>
    </source>
</evidence>
<dbReference type="PROSITE" id="PS00892">
    <property type="entry name" value="HIT_1"/>
    <property type="match status" value="1"/>
</dbReference>
<dbReference type="Pfam" id="PF01230">
    <property type="entry name" value="HIT"/>
    <property type="match status" value="1"/>
</dbReference>
<evidence type="ECO:0000259" key="4">
    <source>
        <dbReference type="PROSITE" id="PS51084"/>
    </source>
</evidence>
<organism evidence="5 6">
    <name type="scientific">Pyrobaculum aerophilum</name>
    <dbReference type="NCBI Taxonomy" id="13773"/>
    <lineage>
        <taxon>Archaea</taxon>
        <taxon>Thermoproteota</taxon>
        <taxon>Thermoprotei</taxon>
        <taxon>Thermoproteales</taxon>
        <taxon>Thermoproteaceae</taxon>
        <taxon>Pyrobaculum</taxon>
    </lineage>
</organism>
<dbReference type="InterPro" id="IPR039384">
    <property type="entry name" value="HINT"/>
</dbReference>
<accession>A0A832SZ80</accession>
<comment type="caution">
    <text evidence="5">The sequence shown here is derived from an EMBL/GenBank/DDBJ whole genome shotgun (WGS) entry which is preliminary data.</text>
</comment>
<feature type="active site" description="Tele-AMP-histidine intermediate" evidence="1">
    <location>
        <position position="97"/>
    </location>
</feature>
<dbReference type="InterPro" id="IPR036265">
    <property type="entry name" value="HIT-like_sf"/>
</dbReference>
<protein>
    <submittedName>
        <fullName evidence="5">HIT family protein</fullName>
    </submittedName>
</protein>
<dbReference type="PANTHER" id="PTHR46648">
    <property type="entry name" value="HIT FAMILY PROTEIN 1"/>
    <property type="match status" value="1"/>
</dbReference>
<name>A0A832SZ80_9CREN</name>
<dbReference type="EMBL" id="DUJP01000008">
    <property type="protein sequence ID" value="HII46237.1"/>
    <property type="molecule type" value="Genomic_DNA"/>
</dbReference>
<dbReference type="GeneID" id="1463897"/>
<feature type="short sequence motif" description="Histidine triad motif" evidence="2 3">
    <location>
        <begin position="95"/>
        <end position="99"/>
    </location>
</feature>
<reference evidence="5" key="1">
    <citation type="journal article" date="2020" name="bioRxiv">
        <title>A rank-normalized archaeal taxonomy based on genome phylogeny resolves widespread incomplete and uneven classifications.</title>
        <authorList>
            <person name="Rinke C."/>
            <person name="Chuvochina M."/>
            <person name="Mussig A.J."/>
            <person name="Chaumeil P.-A."/>
            <person name="Waite D.W."/>
            <person name="Whitman W.B."/>
            <person name="Parks D.H."/>
            <person name="Hugenholtz P."/>
        </authorList>
    </citation>
    <scope>NUCLEOTIDE SEQUENCE</scope>
    <source>
        <strain evidence="5">UBA8839</strain>
    </source>
</reference>
<proteinExistence type="predicted"/>
<evidence type="ECO:0000313" key="5">
    <source>
        <dbReference type="EMBL" id="HII46237.1"/>
    </source>
</evidence>
<dbReference type="CDD" id="cd01277">
    <property type="entry name" value="HINT_subgroup"/>
    <property type="match status" value="1"/>
</dbReference>
<dbReference type="PANTHER" id="PTHR46648:SF1">
    <property type="entry name" value="ADENOSINE 5'-MONOPHOSPHORAMIDASE HNT1"/>
    <property type="match status" value="1"/>
</dbReference>
<evidence type="ECO:0000313" key="6">
    <source>
        <dbReference type="Proteomes" id="UP000651120"/>
    </source>
</evidence>